<reference evidence="1 2" key="1">
    <citation type="submission" date="2019-09" db="EMBL/GenBank/DDBJ databases">
        <title>Draft genome of the ectomycorrhizal ascomycete Sphaerosporella brunnea.</title>
        <authorList>
            <consortium name="DOE Joint Genome Institute"/>
            <person name="Benucci G.M."/>
            <person name="Marozzi G."/>
            <person name="Antonielli L."/>
            <person name="Sanchez S."/>
            <person name="Marco P."/>
            <person name="Wang X."/>
            <person name="Falini L.B."/>
            <person name="Barry K."/>
            <person name="Haridas S."/>
            <person name="Lipzen A."/>
            <person name="Labutti K."/>
            <person name="Grigoriev I.V."/>
            <person name="Murat C."/>
            <person name="Martin F."/>
            <person name="Albertini E."/>
            <person name="Donnini D."/>
            <person name="Bonito G."/>
        </authorList>
    </citation>
    <scope>NUCLEOTIDE SEQUENCE [LARGE SCALE GENOMIC DNA]</scope>
    <source>
        <strain evidence="1 2">Sb_GMNB300</strain>
    </source>
</reference>
<dbReference type="Proteomes" id="UP000326924">
    <property type="component" value="Unassembled WGS sequence"/>
</dbReference>
<evidence type="ECO:0000313" key="2">
    <source>
        <dbReference type="Proteomes" id="UP000326924"/>
    </source>
</evidence>
<proteinExistence type="predicted"/>
<evidence type="ECO:0000313" key="1">
    <source>
        <dbReference type="EMBL" id="KAA8910786.1"/>
    </source>
</evidence>
<gene>
    <name evidence="1" type="ORF">FN846DRAFT_509391</name>
</gene>
<organism evidence="1 2">
    <name type="scientific">Sphaerosporella brunnea</name>
    <dbReference type="NCBI Taxonomy" id="1250544"/>
    <lineage>
        <taxon>Eukaryota</taxon>
        <taxon>Fungi</taxon>
        <taxon>Dikarya</taxon>
        <taxon>Ascomycota</taxon>
        <taxon>Pezizomycotina</taxon>
        <taxon>Pezizomycetes</taxon>
        <taxon>Pezizales</taxon>
        <taxon>Pyronemataceae</taxon>
        <taxon>Sphaerosporella</taxon>
    </lineage>
</organism>
<dbReference type="InParanoid" id="A0A5J5F4B3"/>
<comment type="caution">
    <text evidence="1">The sequence shown here is derived from an EMBL/GenBank/DDBJ whole genome shotgun (WGS) entry which is preliminary data.</text>
</comment>
<sequence>MHNHNRLSRAAAKKERKKVKLRPAPDVIDVTCWLVVAGINATRITTTTTTTTTTITMPLLSLPPELLLQIIALSPSLSAYLSLHDTCRTLRDFCRAAYPSGKGLAQLLRRERAADAHLDILCAIDFLPKLGDEQLRELSLGQWERMKRHRPRSRRYVFTWRTWGMEGRRTAETTMPLCQFRLRG</sequence>
<dbReference type="EMBL" id="VXIS01000042">
    <property type="protein sequence ID" value="KAA8910786.1"/>
    <property type="molecule type" value="Genomic_DNA"/>
</dbReference>
<name>A0A5J5F4B3_9PEZI</name>
<dbReference type="AlphaFoldDB" id="A0A5J5F4B3"/>
<accession>A0A5J5F4B3</accession>
<protein>
    <submittedName>
        <fullName evidence="1">Uncharacterized protein</fullName>
    </submittedName>
</protein>
<keyword evidence="2" id="KW-1185">Reference proteome</keyword>